<dbReference type="PANTHER" id="PTHR30024">
    <property type="entry name" value="ALIPHATIC SULFONATES-BINDING PROTEIN-RELATED"/>
    <property type="match status" value="1"/>
</dbReference>
<feature type="signal peptide" evidence="1">
    <location>
        <begin position="1"/>
        <end position="21"/>
    </location>
</feature>
<reference evidence="3 4" key="1">
    <citation type="submission" date="2016-10" db="EMBL/GenBank/DDBJ databases">
        <authorList>
            <person name="de Groot N.N."/>
        </authorList>
    </citation>
    <scope>NUCLEOTIDE SEQUENCE [LARGE SCALE GENOMIC DNA]</scope>
    <source>
        <strain evidence="3 4">DSM 9179</strain>
    </source>
</reference>
<dbReference type="EMBL" id="FOJI01000011">
    <property type="protein sequence ID" value="SEW34843.1"/>
    <property type="molecule type" value="Genomic_DNA"/>
</dbReference>
<accession>A0A1I0R3B9</accession>
<dbReference type="AlphaFoldDB" id="A0A1I0R3B9"/>
<dbReference type="PANTHER" id="PTHR30024:SF46">
    <property type="entry name" value="ABC TRANSPORTER, SUBSTRATE-BINDING LIPOPROTEIN"/>
    <property type="match status" value="1"/>
</dbReference>
<feature type="domain" description="SsuA/THI5-like" evidence="2">
    <location>
        <begin position="125"/>
        <end position="272"/>
    </location>
</feature>
<sequence>MKKIVSVILMLVLCMSFITGCQNDSNSNSTNNASTEDESATTNKIAINVAALKGPTAIGMVQIMKNAKAGTALNDYEFTIAGTADEFTTDLIKGDVQIAAIPCNLAANLYNKSAGKVKIIGINTLGVLYILQTGDSIKSIQDLKGKTIYTTGKGTTPEYTLDYLLKSAGLNPEKDVTIEFKSEATEVAAMLATSPNAIAMLPQPYATTVMMQNQNIKIALDVTEQWEKYAGKNSTVVTGVVAVNSDFADKNPQAVQQFIKEYKESVLYVNANVDSAAQLVEDFDIFKATVAKRAIPYCNITFIDGSEMKTKVSTYLKVIFDQNPASIGGVMPADDFYK</sequence>
<dbReference type="Proteomes" id="UP000199701">
    <property type="component" value="Unassembled WGS sequence"/>
</dbReference>
<dbReference type="OrthoDB" id="9814375at2"/>
<dbReference type="PIRSF" id="PIRSF027386">
    <property type="entry name" value="UCP027386_ABC_sbc_TM0202"/>
    <property type="match status" value="1"/>
</dbReference>
<evidence type="ECO:0000313" key="4">
    <source>
        <dbReference type="Proteomes" id="UP000199701"/>
    </source>
</evidence>
<dbReference type="Pfam" id="PF09084">
    <property type="entry name" value="NMT1"/>
    <property type="match status" value="1"/>
</dbReference>
<dbReference type="SUPFAM" id="SSF53850">
    <property type="entry name" value="Periplasmic binding protein-like II"/>
    <property type="match status" value="1"/>
</dbReference>
<dbReference type="STRING" id="99656.SAMN05421659_111126"/>
<evidence type="ECO:0000256" key="1">
    <source>
        <dbReference type="SAM" id="SignalP"/>
    </source>
</evidence>
<feature type="chain" id="PRO_5039113523" evidence="1">
    <location>
        <begin position="22"/>
        <end position="338"/>
    </location>
</feature>
<dbReference type="PROSITE" id="PS51257">
    <property type="entry name" value="PROKAR_LIPOPROTEIN"/>
    <property type="match status" value="1"/>
</dbReference>
<evidence type="ECO:0000313" key="3">
    <source>
        <dbReference type="EMBL" id="SEW34843.1"/>
    </source>
</evidence>
<dbReference type="Gene3D" id="3.40.190.10">
    <property type="entry name" value="Periplasmic binding protein-like II"/>
    <property type="match status" value="2"/>
</dbReference>
<keyword evidence="1" id="KW-0732">Signal</keyword>
<keyword evidence="4" id="KW-1185">Reference proteome</keyword>
<dbReference type="RefSeq" id="WP_092455203.1">
    <property type="nucleotide sequence ID" value="NZ_FOJI01000011.1"/>
</dbReference>
<protein>
    <submittedName>
        <fullName evidence="3">NitT/TauT family transport system substrate-binding protein</fullName>
    </submittedName>
</protein>
<proteinExistence type="predicted"/>
<name>A0A1I0R3B9_9FIRM</name>
<organism evidence="3 4">
    <name type="scientific">[Clostridium] fimetarium</name>
    <dbReference type="NCBI Taxonomy" id="99656"/>
    <lineage>
        <taxon>Bacteria</taxon>
        <taxon>Bacillati</taxon>
        <taxon>Bacillota</taxon>
        <taxon>Clostridia</taxon>
        <taxon>Lachnospirales</taxon>
        <taxon>Lachnospiraceae</taxon>
    </lineage>
</organism>
<dbReference type="InterPro" id="IPR027024">
    <property type="entry name" value="UCP027386_ABC_sbc_TM0202"/>
</dbReference>
<gene>
    <name evidence="3" type="ORF">SAMN05421659_111126</name>
</gene>
<dbReference type="InterPro" id="IPR015168">
    <property type="entry name" value="SsuA/THI5"/>
</dbReference>
<evidence type="ECO:0000259" key="2">
    <source>
        <dbReference type="Pfam" id="PF09084"/>
    </source>
</evidence>